<proteinExistence type="predicted"/>
<evidence type="ECO:0000313" key="2">
    <source>
        <dbReference type="EMBL" id="MBD2195940.1"/>
    </source>
</evidence>
<sequence>MNGNQQILDKSDNNIDFATDKSETYTTDSGSNNLAKIAMGAIIGGTLGAVAIALTIKGTAERINQGIQGLGNGVKGAAKGVNNTVQGVGTAIKTVADGVNYTVKDVGDAIKDSAEGVNNTVINTVDVVKNTAVKINDTVQDTVDTVKDKAVDVKDSVEDAANISNSESQTSNVPDEQATYLLIPVDKQL</sequence>
<dbReference type="RefSeq" id="WP_190540534.1">
    <property type="nucleotide sequence ID" value="NZ_CAWPNO010000045.1"/>
</dbReference>
<dbReference type="Proteomes" id="UP000658514">
    <property type="component" value="Unassembled WGS sequence"/>
</dbReference>
<dbReference type="Gene3D" id="1.20.120.20">
    <property type="entry name" value="Apolipoprotein"/>
    <property type="match status" value="1"/>
</dbReference>
<evidence type="ECO:0008006" key="4">
    <source>
        <dbReference type="Google" id="ProtNLM"/>
    </source>
</evidence>
<reference evidence="2 3" key="1">
    <citation type="journal article" date="2020" name="ISME J.">
        <title>Comparative genomics reveals insights into cyanobacterial evolution and habitat adaptation.</title>
        <authorList>
            <person name="Chen M.Y."/>
            <person name="Teng W.K."/>
            <person name="Zhao L."/>
            <person name="Hu C.X."/>
            <person name="Zhou Y.K."/>
            <person name="Han B.P."/>
            <person name="Song L.R."/>
            <person name="Shu W.S."/>
        </authorList>
    </citation>
    <scope>NUCLEOTIDE SEQUENCE [LARGE SCALE GENOMIC DNA]</scope>
    <source>
        <strain evidence="2 3">FACHB-288</strain>
    </source>
</reference>
<keyword evidence="1" id="KW-0812">Transmembrane</keyword>
<keyword evidence="1" id="KW-0472">Membrane</keyword>
<feature type="transmembrane region" description="Helical" evidence="1">
    <location>
        <begin position="37"/>
        <end position="56"/>
    </location>
</feature>
<protein>
    <recommendedName>
        <fullName evidence="4">17 kDa surface antigen</fullName>
    </recommendedName>
</protein>
<gene>
    <name evidence="2" type="ORF">H6G24_10600</name>
</gene>
<dbReference type="EMBL" id="JACJQH010000014">
    <property type="protein sequence ID" value="MBD2195940.1"/>
    <property type="molecule type" value="Genomic_DNA"/>
</dbReference>
<evidence type="ECO:0000313" key="3">
    <source>
        <dbReference type="Proteomes" id="UP000658514"/>
    </source>
</evidence>
<keyword evidence="1" id="KW-1133">Transmembrane helix</keyword>
<keyword evidence="3" id="KW-1185">Reference proteome</keyword>
<accession>A0ABR8A8Y0</accession>
<comment type="caution">
    <text evidence="2">The sequence shown here is derived from an EMBL/GenBank/DDBJ whole genome shotgun (WGS) entry which is preliminary data.</text>
</comment>
<organism evidence="2 3">
    <name type="scientific">Calothrix parietina FACHB-288</name>
    <dbReference type="NCBI Taxonomy" id="2692896"/>
    <lineage>
        <taxon>Bacteria</taxon>
        <taxon>Bacillati</taxon>
        <taxon>Cyanobacteriota</taxon>
        <taxon>Cyanophyceae</taxon>
        <taxon>Nostocales</taxon>
        <taxon>Calotrichaceae</taxon>
        <taxon>Calothrix</taxon>
    </lineage>
</organism>
<evidence type="ECO:0000256" key="1">
    <source>
        <dbReference type="SAM" id="Phobius"/>
    </source>
</evidence>
<name>A0ABR8A8Y0_9CYAN</name>